<feature type="transmembrane region" description="Helical" evidence="11">
    <location>
        <begin position="372"/>
        <end position="394"/>
    </location>
</feature>
<keyword evidence="5" id="KW-0547">Nucleotide-binding</keyword>
<feature type="transmembrane region" description="Helical" evidence="11">
    <location>
        <begin position="257"/>
        <end position="274"/>
    </location>
</feature>
<dbReference type="InterPro" id="IPR036890">
    <property type="entry name" value="HATPase_C_sf"/>
</dbReference>
<evidence type="ECO:0000313" key="15">
    <source>
        <dbReference type="Proteomes" id="UP000553776"/>
    </source>
</evidence>
<dbReference type="InterPro" id="IPR010559">
    <property type="entry name" value="Sig_transdc_His_kin_internal"/>
</dbReference>
<reference evidence="14 15" key="1">
    <citation type="submission" date="2020-08" db="EMBL/GenBank/DDBJ databases">
        <title>Cohnella phylogeny.</title>
        <authorList>
            <person name="Dunlap C."/>
        </authorList>
    </citation>
    <scope>NUCLEOTIDE SEQUENCE [LARGE SCALE GENOMIC DNA]</scope>
    <source>
        <strain evidence="14 15">DSM 25239</strain>
    </source>
</reference>
<name>A0A841U0R1_9BACL</name>
<evidence type="ECO:0000313" key="14">
    <source>
        <dbReference type="EMBL" id="MBB6691514.1"/>
    </source>
</evidence>
<dbReference type="CDD" id="cd00082">
    <property type="entry name" value="HisKA"/>
    <property type="match status" value="1"/>
</dbReference>
<dbReference type="SMART" id="SM00448">
    <property type="entry name" value="REC"/>
    <property type="match status" value="1"/>
</dbReference>
<gene>
    <name evidence="14" type="ORF">H7B90_08900</name>
</gene>
<dbReference type="EMBL" id="JACJVR010000031">
    <property type="protein sequence ID" value="MBB6691514.1"/>
    <property type="molecule type" value="Genomic_DNA"/>
</dbReference>
<dbReference type="InterPro" id="IPR036097">
    <property type="entry name" value="HisK_dim/P_sf"/>
</dbReference>
<dbReference type="InterPro" id="IPR001789">
    <property type="entry name" value="Sig_transdc_resp-reg_receiver"/>
</dbReference>
<feature type="transmembrane region" description="Helical" evidence="11">
    <location>
        <begin position="315"/>
        <end position="335"/>
    </location>
</feature>
<feature type="domain" description="Histidine kinase" evidence="12">
    <location>
        <begin position="904"/>
        <end position="1002"/>
    </location>
</feature>
<evidence type="ECO:0000256" key="8">
    <source>
        <dbReference type="ARBA" id="ARBA00023012"/>
    </source>
</evidence>
<keyword evidence="11" id="KW-1133">Transmembrane helix</keyword>
<keyword evidence="6 14" id="KW-0418">Kinase</keyword>
<dbReference type="SUPFAM" id="SSF47384">
    <property type="entry name" value="Homodimeric domain of signal transducing histidine kinase"/>
    <property type="match status" value="1"/>
</dbReference>
<protein>
    <recommendedName>
        <fullName evidence="2">histidine kinase</fullName>
        <ecNumber evidence="2">2.7.13.3</ecNumber>
    </recommendedName>
</protein>
<dbReference type="SUPFAM" id="SSF55874">
    <property type="entry name" value="ATPase domain of HSP90 chaperone/DNA topoisomerase II/histidine kinase"/>
    <property type="match status" value="2"/>
</dbReference>
<dbReference type="Pfam" id="PF00512">
    <property type="entry name" value="HisKA"/>
    <property type="match status" value="1"/>
</dbReference>
<proteinExistence type="predicted"/>
<feature type="domain" description="Histidine kinase" evidence="12">
    <location>
        <begin position="424"/>
        <end position="632"/>
    </location>
</feature>
<comment type="caution">
    <text evidence="14">The sequence shown here is derived from an EMBL/GenBank/DDBJ whole genome shotgun (WGS) entry which is preliminary data.</text>
</comment>
<dbReference type="PANTHER" id="PTHR43547:SF2">
    <property type="entry name" value="HYBRID SIGNAL TRANSDUCTION HISTIDINE KINASE C"/>
    <property type="match status" value="1"/>
</dbReference>
<dbReference type="PROSITE" id="PS50109">
    <property type="entry name" value="HIS_KIN"/>
    <property type="match status" value="2"/>
</dbReference>
<evidence type="ECO:0000256" key="4">
    <source>
        <dbReference type="ARBA" id="ARBA00022679"/>
    </source>
</evidence>
<evidence type="ECO:0000259" key="12">
    <source>
        <dbReference type="PROSITE" id="PS50109"/>
    </source>
</evidence>
<feature type="modified residue" description="4-aspartylphosphate" evidence="9">
    <location>
        <position position="725"/>
    </location>
</feature>
<evidence type="ECO:0000256" key="7">
    <source>
        <dbReference type="ARBA" id="ARBA00022840"/>
    </source>
</evidence>
<comment type="catalytic activity">
    <reaction evidence="1">
        <text>ATP + protein L-histidine = ADP + protein N-phospho-L-histidine.</text>
        <dbReference type="EC" id="2.7.13.3"/>
    </reaction>
</comment>
<dbReference type="GO" id="GO:0000155">
    <property type="term" value="F:phosphorelay sensor kinase activity"/>
    <property type="evidence" value="ECO:0007669"/>
    <property type="project" value="InterPro"/>
</dbReference>
<dbReference type="SMART" id="SM00387">
    <property type="entry name" value="HATPase_c"/>
    <property type="match status" value="2"/>
</dbReference>
<dbReference type="SUPFAM" id="SSF52172">
    <property type="entry name" value="CheY-like"/>
    <property type="match status" value="1"/>
</dbReference>
<keyword evidence="11" id="KW-0472">Membrane</keyword>
<evidence type="ECO:0000256" key="6">
    <source>
        <dbReference type="ARBA" id="ARBA00022777"/>
    </source>
</evidence>
<evidence type="ECO:0000259" key="13">
    <source>
        <dbReference type="PROSITE" id="PS50110"/>
    </source>
</evidence>
<evidence type="ECO:0000256" key="3">
    <source>
        <dbReference type="ARBA" id="ARBA00022553"/>
    </source>
</evidence>
<evidence type="ECO:0000256" key="9">
    <source>
        <dbReference type="PROSITE-ProRule" id="PRU00169"/>
    </source>
</evidence>
<feature type="region of interest" description="Disordered" evidence="10">
    <location>
        <begin position="636"/>
        <end position="666"/>
    </location>
</feature>
<keyword evidence="8" id="KW-0902">Two-component regulatory system</keyword>
<dbReference type="EC" id="2.7.13.3" evidence="2"/>
<feature type="transmembrane region" description="Helical" evidence="11">
    <location>
        <begin position="286"/>
        <end position="309"/>
    </location>
</feature>
<evidence type="ECO:0000256" key="2">
    <source>
        <dbReference type="ARBA" id="ARBA00012438"/>
    </source>
</evidence>
<keyword evidence="3 9" id="KW-0597">Phosphoprotein</keyword>
<dbReference type="InterPro" id="IPR008979">
    <property type="entry name" value="Galactose-bd-like_sf"/>
</dbReference>
<dbReference type="PROSITE" id="PS50110">
    <property type="entry name" value="RESPONSE_REGULATORY"/>
    <property type="match status" value="1"/>
</dbReference>
<dbReference type="Proteomes" id="UP000553776">
    <property type="component" value="Unassembled WGS sequence"/>
</dbReference>
<dbReference type="Gene3D" id="3.30.565.10">
    <property type="entry name" value="Histidine kinase-like ATPase, C-terminal domain"/>
    <property type="match status" value="2"/>
</dbReference>
<keyword evidence="4" id="KW-0808">Transferase</keyword>
<feature type="domain" description="Response regulatory" evidence="13">
    <location>
        <begin position="674"/>
        <end position="792"/>
    </location>
</feature>
<dbReference type="RefSeq" id="WP_185135509.1">
    <property type="nucleotide sequence ID" value="NZ_JACJVR010000031.1"/>
</dbReference>
<dbReference type="Gene3D" id="3.40.50.2300">
    <property type="match status" value="1"/>
</dbReference>
<feature type="transmembrane region" description="Helical" evidence="11">
    <location>
        <begin position="220"/>
        <end position="237"/>
    </location>
</feature>
<dbReference type="AlphaFoldDB" id="A0A841U0R1"/>
<feature type="compositionally biased region" description="Basic and acidic residues" evidence="10">
    <location>
        <begin position="639"/>
        <end position="649"/>
    </location>
</feature>
<evidence type="ECO:0000256" key="11">
    <source>
        <dbReference type="SAM" id="Phobius"/>
    </source>
</evidence>
<dbReference type="InterPro" id="IPR003661">
    <property type="entry name" value="HisK_dim/P_dom"/>
</dbReference>
<dbReference type="InterPro" id="IPR005467">
    <property type="entry name" value="His_kinase_dom"/>
</dbReference>
<dbReference type="InterPro" id="IPR011006">
    <property type="entry name" value="CheY-like_superfamily"/>
</dbReference>
<dbReference type="InterPro" id="IPR003594">
    <property type="entry name" value="HATPase_dom"/>
</dbReference>
<dbReference type="GO" id="GO:0005524">
    <property type="term" value="F:ATP binding"/>
    <property type="evidence" value="ECO:0007669"/>
    <property type="project" value="UniProtKB-KW"/>
</dbReference>
<accession>A0A841U0R1</accession>
<dbReference type="SMART" id="SM00388">
    <property type="entry name" value="HisKA"/>
    <property type="match status" value="1"/>
</dbReference>
<dbReference type="SUPFAM" id="SSF49785">
    <property type="entry name" value="Galactose-binding domain-like"/>
    <property type="match status" value="1"/>
</dbReference>
<dbReference type="Pfam" id="PF06580">
    <property type="entry name" value="His_kinase"/>
    <property type="match status" value="1"/>
</dbReference>
<evidence type="ECO:0000256" key="10">
    <source>
        <dbReference type="SAM" id="MobiDB-lite"/>
    </source>
</evidence>
<dbReference type="InterPro" id="IPR011623">
    <property type="entry name" value="7TMR_DISM_rcpt_extracell_dom1"/>
</dbReference>
<dbReference type="Gene3D" id="1.10.287.130">
    <property type="match status" value="1"/>
</dbReference>
<dbReference type="Gene3D" id="2.60.120.260">
    <property type="entry name" value="Galactose-binding domain-like"/>
    <property type="match status" value="1"/>
</dbReference>
<dbReference type="PANTHER" id="PTHR43547">
    <property type="entry name" value="TWO-COMPONENT HISTIDINE KINASE"/>
    <property type="match status" value="1"/>
</dbReference>
<sequence>MLFLGAMQLLAGRSEKEFPRAVRGALDLSSWDFHRDGKAELNGEWEFYPNRLLAPEDFRGGAAPEAGRYIQVPSKWNGEGMGAWGAGTYRLKVRLNPTEELLAIQKTIVRFSDKLFVNGELVGQAGEPGLSRSEYRPGNYPYTVSFKGAPSGEMEIVLQAANFEYRSGGIVVPIRLGLSKELLLTKQAQIALEWAGVIVMSVFALVYISLYLLFNRYSGFMIYGLFFLFFAITVFFNGERTFMQLFPDVPFEVTWKIKDFSMFIIYPILCVYVYQQVRTRGSRRLILISGSLMAAYSVCILVLPYRVYALAMGEIFAAIPLEFVLLVGLLVRAYLKGDYDVFGKRELQLLIASFLSITLFLVNTFLYNDFDFVSQALSDLLVIVFIMLSVMTLVNRYFQTYRSMEDLTRKLQAADQMKDEFLLRASHELNTPLHGILNLSQAAIDESARTSASRRIQEKLRLIRNTAYRMANIVGDVVDLTKLKDGRLDLALARVDARTCASVLFEVYGFLAKEKEIALLNRIGDEARYVRTDQKRFMQVLTNLFDQVVRHTERGDVSIVSRRTEEDEIVLRIEANGQPREPGADSPSDPVVFGIGLSVAKELIQRMGGSLEWSDPAAGAGMSFELALPAWPEAPAAEEPLRQAEEARRQTAAGQEPGAGAGAGTGADPDIGAYSLLVVGDPSGLELAVNLLAIEGYRVATARSAAEALRIVSAPDSRPDLVLIDVMLHGEGGFEVGRRIRQTHSPIDLPIVYLTARTTPADIEAALAAGGSDFIAKPLDAGEVRVRISALLAMKRLAKEAAASEMAFLQSQIKPHFLYNALGTIMSLCYTDGPRAGELLAVLSRYLRIIFHPNHSEETVPLHKEMELVQAYADIEQARFGSRLRLRFEVDERLLDIPVMPLTIQPLVENAIRHGVARKVDGGTVRLAIARENEYARIEVEDDGVGMSAEQAKELLEAGGNREGVGFANIMKRVLHRTGRLPQLESVPGQGTKVTIWLPLSDTYR</sequence>
<dbReference type="Pfam" id="PF02518">
    <property type="entry name" value="HATPase_c"/>
    <property type="match status" value="2"/>
</dbReference>
<feature type="transmembrane region" description="Helical" evidence="11">
    <location>
        <begin position="347"/>
        <end position="366"/>
    </location>
</feature>
<evidence type="ECO:0000256" key="1">
    <source>
        <dbReference type="ARBA" id="ARBA00000085"/>
    </source>
</evidence>
<dbReference type="GO" id="GO:0016020">
    <property type="term" value="C:membrane"/>
    <property type="evidence" value="ECO:0007669"/>
    <property type="project" value="InterPro"/>
</dbReference>
<keyword evidence="15" id="KW-1185">Reference proteome</keyword>
<keyword evidence="11" id="KW-0812">Transmembrane</keyword>
<keyword evidence="7" id="KW-0067">ATP-binding</keyword>
<evidence type="ECO:0000256" key="5">
    <source>
        <dbReference type="ARBA" id="ARBA00022741"/>
    </source>
</evidence>
<dbReference type="Pfam" id="PF07695">
    <property type="entry name" value="7TMR-DISM_7TM"/>
    <property type="match status" value="1"/>
</dbReference>
<organism evidence="14 15">
    <name type="scientific">Cohnella xylanilytica</name>
    <dbReference type="NCBI Taxonomy" id="557555"/>
    <lineage>
        <taxon>Bacteria</taxon>
        <taxon>Bacillati</taxon>
        <taxon>Bacillota</taxon>
        <taxon>Bacilli</taxon>
        <taxon>Bacillales</taxon>
        <taxon>Paenibacillaceae</taxon>
        <taxon>Cohnella</taxon>
    </lineage>
</organism>
<feature type="transmembrane region" description="Helical" evidence="11">
    <location>
        <begin position="194"/>
        <end position="213"/>
    </location>
</feature>
<dbReference type="Pfam" id="PF00072">
    <property type="entry name" value="Response_reg"/>
    <property type="match status" value="1"/>
</dbReference>